<dbReference type="RefSeq" id="WP_272654448.1">
    <property type="nucleotide sequence ID" value="NZ_CP085083.1"/>
</dbReference>
<gene>
    <name evidence="1" type="ORF">LF296_11730</name>
</gene>
<dbReference type="EMBL" id="CP085083">
    <property type="protein sequence ID" value="WDZ49998.1"/>
    <property type="molecule type" value="Genomic_DNA"/>
</dbReference>
<organism evidence="1 2">
    <name type="scientific">Acinetobacter vivianii</name>
    <dbReference type="NCBI Taxonomy" id="1776742"/>
    <lineage>
        <taxon>Bacteria</taxon>
        <taxon>Pseudomonadati</taxon>
        <taxon>Pseudomonadota</taxon>
        <taxon>Gammaproteobacteria</taxon>
        <taxon>Moraxellales</taxon>
        <taxon>Moraxellaceae</taxon>
        <taxon>Acinetobacter</taxon>
    </lineage>
</organism>
<evidence type="ECO:0000313" key="1">
    <source>
        <dbReference type="EMBL" id="WDZ49998.1"/>
    </source>
</evidence>
<reference evidence="1" key="1">
    <citation type="journal article" date="2022" name="Front Environ Sci">
        <title>Complete genome sequence analysis of a novel alkane-degrading bacterial strain, Acinetobacter vivianii KJ-1, and its diesel degradation ability.</title>
        <authorList>
            <person name="Zhang Y."/>
            <person name="Song F."/>
            <person name="Wang J."/>
            <person name="Zhao Q."/>
            <person name="Zheng L."/>
            <person name="Wang Z."/>
            <person name="Zhang X."/>
            <person name="Gao Y."/>
            <person name="Chen G."/>
            <person name="Huang Y."/>
        </authorList>
    </citation>
    <scope>NUCLEOTIDE SEQUENCE</scope>
    <source>
        <strain evidence="1">KJ-1</strain>
    </source>
</reference>
<name>A0AAJ6NGN9_9GAMM</name>
<dbReference type="KEGG" id="aviv:LF296_11730"/>
<proteinExistence type="predicted"/>
<protein>
    <submittedName>
        <fullName evidence="1">Uncharacterized protein</fullName>
    </submittedName>
</protein>
<dbReference type="Proteomes" id="UP001199528">
    <property type="component" value="Chromosome"/>
</dbReference>
<accession>A0AAJ6NGN9</accession>
<dbReference type="AlphaFoldDB" id="A0AAJ6NGN9"/>
<reference evidence="1" key="2">
    <citation type="submission" date="2023-02" db="EMBL/GenBank/DDBJ databases">
        <authorList>
            <person name="Huang Y."/>
            <person name="Zhang Y."/>
            <person name="Zhang T."/>
            <person name="Wang J."/>
        </authorList>
    </citation>
    <scope>NUCLEOTIDE SEQUENCE</scope>
    <source>
        <strain evidence="1">KJ-1</strain>
    </source>
</reference>
<sequence length="148" mass="17643">MPQYLKIAEKIYSKLEVENKFSTDPQELLDLIFLQLREELKDTGLKLRCHDVDVEDSFKICTDRKINLDISIIPHHKHKDEYKLWLASLVENVTESKIKRKPRYFVDIGSDIDFDSKLRKLLWSYSKSKSTEDIATYFNSQDYRDQHN</sequence>
<evidence type="ECO:0000313" key="2">
    <source>
        <dbReference type="Proteomes" id="UP001199528"/>
    </source>
</evidence>